<reference evidence="1 2" key="1">
    <citation type="submission" date="2024-01" db="EMBL/GenBank/DDBJ databases">
        <title>The genomes of 5 underutilized Papilionoideae crops provide insights into root nodulation and disease resistance.</title>
        <authorList>
            <person name="Yuan L."/>
        </authorList>
    </citation>
    <scope>NUCLEOTIDE SEQUENCE [LARGE SCALE GENOMIC DNA]</scope>
    <source>
        <strain evidence="1">LY-2023</strain>
        <tissue evidence="1">Leaf</tissue>
    </source>
</reference>
<comment type="caution">
    <text evidence="1">The sequence shown here is derived from an EMBL/GenBank/DDBJ whole genome shotgun (WGS) entry which is preliminary data.</text>
</comment>
<protein>
    <submittedName>
        <fullName evidence="1">Uncharacterized protein</fullName>
    </submittedName>
</protein>
<proteinExistence type="predicted"/>
<dbReference type="AlphaFoldDB" id="A0AAN9JTP9"/>
<evidence type="ECO:0000313" key="1">
    <source>
        <dbReference type="EMBL" id="KAK7303757.1"/>
    </source>
</evidence>
<sequence length="83" mass="9534">MEHVSVFNLVDNDKDVEGIIPVKPPKVESFKLVETVKDLEELAAKLHSVDEFAVKNNHFFHLIFEHCTSFVGHLQFSFLSAFF</sequence>
<evidence type="ECO:0000313" key="2">
    <source>
        <dbReference type="Proteomes" id="UP001359559"/>
    </source>
</evidence>
<organism evidence="1 2">
    <name type="scientific">Clitoria ternatea</name>
    <name type="common">Butterfly pea</name>
    <dbReference type="NCBI Taxonomy" id="43366"/>
    <lineage>
        <taxon>Eukaryota</taxon>
        <taxon>Viridiplantae</taxon>
        <taxon>Streptophyta</taxon>
        <taxon>Embryophyta</taxon>
        <taxon>Tracheophyta</taxon>
        <taxon>Spermatophyta</taxon>
        <taxon>Magnoliopsida</taxon>
        <taxon>eudicotyledons</taxon>
        <taxon>Gunneridae</taxon>
        <taxon>Pentapetalae</taxon>
        <taxon>rosids</taxon>
        <taxon>fabids</taxon>
        <taxon>Fabales</taxon>
        <taxon>Fabaceae</taxon>
        <taxon>Papilionoideae</taxon>
        <taxon>50 kb inversion clade</taxon>
        <taxon>NPAAA clade</taxon>
        <taxon>indigoferoid/millettioid clade</taxon>
        <taxon>Phaseoleae</taxon>
        <taxon>Clitoria</taxon>
    </lineage>
</organism>
<name>A0AAN9JTP9_CLITE</name>
<dbReference type="Proteomes" id="UP001359559">
    <property type="component" value="Unassembled WGS sequence"/>
</dbReference>
<accession>A0AAN9JTP9</accession>
<gene>
    <name evidence="1" type="ORF">RJT34_14671</name>
</gene>
<dbReference type="EMBL" id="JAYKXN010000003">
    <property type="protein sequence ID" value="KAK7303757.1"/>
    <property type="molecule type" value="Genomic_DNA"/>
</dbReference>
<keyword evidence="2" id="KW-1185">Reference proteome</keyword>